<dbReference type="AlphaFoldDB" id="A0A2V1GZG6"/>
<proteinExistence type="predicted"/>
<dbReference type="OrthoDB" id="7057448at2"/>
<organism evidence="1 2">
    <name type="scientific">Pelagibaculum spongiae</name>
    <dbReference type="NCBI Taxonomy" id="2080658"/>
    <lineage>
        <taxon>Bacteria</taxon>
        <taxon>Pseudomonadati</taxon>
        <taxon>Pseudomonadota</taxon>
        <taxon>Gammaproteobacteria</taxon>
        <taxon>Oceanospirillales</taxon>
        <taxon>Pelagibaculum</taxon>
    </lineage>
</organism>
<dbReference type="EMBL" id="QDDL01000001">
    <property type="protein sequence ID" value="PVZ72471.1"/>
    <property type="molecule type" value="Genomic_DNA"/>
</dbReference>
<evidence type="ECO:0000313" key="2">
    <source>
        <dbReference type="Proteomes" id="UP000244906"/>
    </source>
</evidence>
<gene>
    <name evidence="1" type="ORF">DC094_05565</name>
</gene>
<protein>
    <submittedName>
        <fullName evidence="1">Uncharacterized protein</fullName>
    </submittedName>
</protein>
<name>A0A2V1GZG6_9GAMM</name>
<comment type="caution">
    <text evidence="1">The sequence shown here is derived from an EMBL/GenBank/DDBJ whole genome shotgun (WGS) entry which is preliminary data.</text>
</comment>
<keyword evidence="2" id="KW-1185">Reference proteome</keyword>
<evidence type="ECO:0000313" key="1">
    <source>
        <dbReference type="EMBL" id="PVZ72471.1"/>
    </source>
</evidence>
<reference evidence="1 2" key="1">
    <citation type="submission" date="2018-04" db="EMBL/GenBank/DDBJ databases">
        <title>Thalassorhabdus spongiae gen. nov., sp. nov., isolated from a marine sponge in South-West Iceland.</title>
        <authorList>
            <person name="Knobloch S."/>
            <person name="Daussin A."/>
            <person name="Johannsson R."/>
            <person name="Marteinsson V.T."/>
        </authorList>
    </citation>
    <scope>NUCLEOTIDE SEQUENCE [LARGE SCALE GENOMIC DNA]</scope>
    <source>
        <strain evidence="1 2">Hp12</strain>
    </source>
</reference>
<sequence>MQRLISFAPSQSSYVAVFDTLTDIEIDTNPTDDPAALKGIELDTVNPWSNGIQEFAGKLYISSIGSFASNTFIGGIETIDPSNYQTNLLVDDDDLGAKVSGIALVDSNTGYILAYNAYQDVSLVKFNPSTGDILTNPVQGYINQDLRYIETSPNLNLWLGIAHPSDAGIDRIDPATDIQIGSRISTEGLYPSQIIFTDR</sequence>
<dbReference type="Proteomes" id="UP000244906">
    <property type="component" value="Unassembled WGS sequence"/>
</dbReference>
<accession>A0A2V1GZG6</accession>